<evidence type="ECO:0000313" key="2">
    <source>
        <dbReference type="Proteomes" id="UP000270411"/>
    </source>
</evidence>
<evidence type="ECO:0000313" key="1">
    <source>
        <dbReference type="EMBL" id="AZG12916.1"/>
    </source>
</evidence>
<dbReference type="RefSeq" id="WP_124682800.1">
    <property type="nucleotide sequence ID" value="NZ_CP033969.1"/>
</dbReference>
<evidence type="ECO:0008006" key="3">
    <source>
        <dbReference type="Google" id="ProtNLM"/>
    </source>
</evidence>
<protein>
    <recommendedName>
        <fullName evidence="3">Type IV secretion protein Rhs</fullName>
    </recommendedName>
</protein>
<gene>
    <name evidence="1" type="ORF">EHF44_05385</name>
</gene>
<dbReference type="KEGG" id="cpau:EHF44_05385"/>
<organism evidence="1 2">
    <name type="scientific">Cupriavidus pauculus</name>
    <dbReference type="NCBI Taxonomy" id="82633"/>
    <lineage>
        <taxon>Bacteria</taxon>
        <taxon>Pseudomonadati</taxon>
        <taxon>Pseudomonadota</taxon>
        <taxon>Betaproteobacteria</taxon>
        <taxon>Burkholderiales</taxon>
        <taxon>Burkholderiaceae</taxon>
        <taxon>Cupriavidus</taxon>
    </lineage>
</organism>
<dbReference type="OrthoDB" id="8686772at2"/>
<dbReference type="AlphaFoldDB" id="A0A3G8GXC7"/>
<proteinExistence type="predicted"/>
<dbReference type="Proteomes" id="UP000270411">
    <property type="component" value="Chromosome 1"/>
</dbReference>
<sequence length="164" mass="18562">MPDASRSRLLSPGERALARSIFADTIDYTRVRVHHRNYVFWQGGHYIITPNGQIYLGRRLRGLTDFSVASLALQGLFIHEMAHVWQYQHGVNVLLRGAVEQVKHFLGFDQYRYRLDAGKPLGAYKLEQQGDILRDYFLARQGQRAPYGADEYLAALGGPGGTLV</sequence>
<name>A0A3G8GXC7_9BURK</name>
<dbReference type="EMBL" id="CP033969">
    <property type="protein sequence ID" value="AZG12916.1"/>
    <property type="molecule type" value="Genomic_DNA"/>
</dbReference>
<accession>A0A3G8GXC7</accession>
<reference evidence="2" key="1">
    <citation type="submission" date="2018-11" db="EMBL/GenBank/DDBJ databases">
        <title>FDA dAtabase for Regulatory Grade micrObial Sequences (FDA-ARGOS): Supporting development and validation of Infectious Disease Dx tests.</title>
        <authorList>
            <person name="Goldberg B."/>
            <person name="Campos J."/>
            <person name="Tallon L."/>
            <person name="Sadzewicz L."/>
            <person name="Zhao X."/>
            <person name="Vavikolanu K."/>
            <person name="Mehta A."/>
            <person name="Aluvathingal J."/>
            <person name="Nadendla S."/>
            <person name="Geyer C."/>
            <person name="Nandy P."/>
            <person name="Yan Y."/>
            <person name="Sichtig H."/>
        </authorList>
    </citation>
    <scope>NUCLEOTIDE SEQUENCE [LARGE SCALE GENOMIC DNA]</scope>
    <source>
        <strain evidence="2">FDAARGOS_614</strain>
    </source>
</reference>